<comment type="catalytic activity">
    <reaction evidence="5 9">
        <text>oxaloacetate + acetyl-CoA + H2O = citrate + CoA + H(+)</text>
        <dbReference type="Rhea" id="RHEA:16845"/>
        <dbReference type="ChEBI" id="CHEBI:15377"/>
        <dbReference type="ChEBI" id="CHEBI:15378"/>
        <dbReference type="ChEBI" id="CHEBI:16452"/>
        <dbReference type="ChEBI" id="CHEBI:16947"/>
        <dbReference type="ChEBI" id="CHEBI:57287"/>
        <dbReference type="ChEBI" id="CHEBI:57288"/>
        <dbReference type="EC" id="2.3.3.16"/>
    </reaction>
</comment>
<proteinExistence type="inferred from homology"/>
<dbReference type="GO" id="GO:0006099">
    <property type="term" value="P:tricarboxylic acid cycle"/>
    <property type="evidence" value="ECO:0007669"/>
    <property type="project" value="UniProtKB-UniRule"/>
</dbReference>
<evidence type="ECO:0000256" key="1">
    <source>
        <dbReference type="ARBA" id="ARBA00004751"/>
    </source>
</evidence>
<comment type="similarity">
    <text evidence="2 7 10">Belongs to the citrate synthase family.</text>
</comment>
<feature type="active site" evidence="8">
    <location>
        <position position="362"/>
    </location>
</feature>
<dbReference type="AlphaFoldDB" id="A0A2W5BAJ7"/>
<dbReference type="NCBIfam" id="NF004126">
    <property type="entry name" value="PRK05614.1"/>
    <property type="match status" value="1"/>
</dbReference>
<dbReference type="SUPFAM" id="SSF48256">
    <property type="entry name" value="Citrate synthase"/>
    <property type="match status" value="1"/>
</dbReference>
<evidence type="ECO:0000313" key="13">
    <source>
        <dbReference type="Proteomes" id="UP000248614"/>
    </source>
</evidence>
<dbReference type="InterPro" id="IPR002020">
    <property type="entry name" value="Citrate_synthase"/>
</dbReference>
<gene>
    <name evidence="12" type="primary">gltA</name>
    <name evidence="12" type="ORF">DI632_07705</name>
</gene>
<evidence type="ECO:0000256" key="5">
    <source>
        <dbReference type="ARBA" id="ARBA00049288"/>
    </source>
</evidence>
<keyword evidence="11" id="KW-0472">Membrane</keyword>
<dbReference type="Gene3D" id="1.10.230.10">
    <property type="entry name" value="Cytochrome P450-Terp, domain 2"/>
    <property type="match status" value="1"/>
</dbReference>
<evidence type="ECO:0000256" key="8">
    <source>
        <dbReference type="PIRSR" id="PIRSR001369-1"/>
    </source>
</evidence>
<dbReference type="InterPro" id="IPR036969">
    <property type="entry name" value="Citrate_synthase_sf"/>
</dbReference>
<dbReference type="PRINTS" id="PR00143">
    <property type="entry name" value="CITRTSNTHASE"/>
</dbReference>
<dbReference type="InterPro" id="IPR010953">
    <property type="entry name" value="Citrate_synthase_typ-I"/>
</dbReference>
<dbReference type="GO" id="GO:0036440">
    <property type="term" value="F:citrate synthase activity"/>
    <property type="evidence" value="ECO:0007669"/>
    <property type="project" value="UniProtKB-EC"/>
</dbReference>
<dbReference type="UniPathway" id="UPA00223">
    <property type="reaction ID" value="UER00717"/>
</dbReference>
<dbReference type="InterPro" id="IPR016142">
    <property type="entry name" value="Citrate_synth-like_lrg_a-sub"/>
</dbReference>
<dbReference type="Pfam" id="PF00285">
    <property type="entry name" value="Citrate_synt"/>
    <property type="match status" value="1"/>
</dbReference>
<dbReference type="InterPro" id="IPR024176">
    <property type="entry name" value="Citrate_synthase_bac-typ"/>
</dbReference>
<keyword evidence="11" id="KW-0812">Transmembrane</keyword>
<comment type="pathway">
    <text evidence="1 9">Carbohydrate metabolism; tricarboxylic acid cycle; isocitrate from oxaloacetate: step 1/2.</text>
</comment>
<accession>A0A2W5BAJ7</accession>
<dbReference type="EMBL" id="QFNF01000015">
    <property type="protein sequence ID" value="PZO78028.1"/>
    <property type="molecule type" value="Genomic_DNA"/>
</dbReference>
<protein>
    <recommendedName>
        <fullName evidence="6 7">Citrate synthase</fullName>
    </recommendedName>
</protein>
<evidence type="ECO:0000256" key="3">
    <source>
        <dbReference type="ARBA" id="ARBA00022532"/>
    </source>
</evidence>
<dbReference type="FunFam" id="1.10.230.10:FF:000002">
    <property type="entry name" value="Citrate synthase"/>
    <property type="match status" value="1"/>
</dbReference>
<evidence type="ECO:0000256" key="2">
    <source>
        <dbReference type="ARBA" id="ARBA00010566"/>
    </source>
</evidence>
<dbReference type="InterPro" id="IPR019810">
    <property type="entry name" value="Citrate_synthase_AS"/>
</dbReference>
<feature type="active site" evidence="8">
    <location>
        <position position="305"/>
    </location>
</feature>
<feature type="transmembrane region" description="Helical" evidence="11">
    <location>
        <begin position="363"/>
        <end position="386"/>
    </location>
</feature>
<reference evidence="12 13" key="1">
    <citation type="submission" date="2017-08" db="EMBL/GenBank/DDBJ databases">
        <title>Infants hospitalized years apart are colonized by the same room-sourced microbial strains.</title>
        <authorList>
            <person name="Brooks B."/>
            <person name="Olm M.R."/>
            <person name="Firek B.A."/>
            <person name="Baker R."/>
            <person name="Thomas B.C."/>
            <person name="Morowitz M.J."/>
            <person name="Banfield J.F."/>
        </authorList>
    </citation>
    <scope>NUCLEOTIDE SEQUENCE [LARGE SCALE GENOMIC DNA]</scope>
    <source>
        <strain evidence="12">S2_018_000_R3_110</strain>
    </source>
</reference>
<dbReference type="GO" id="GO:0005737">
    <property type="term" value="C:cytoplasm"/>
    <property type="evidence" value="ECO:0007669"/>
    <property type="project" value="InterPro"/>
</dbReference>
<dbReference type="Gene3D" id="1.10.580.10">
    <property type="entry name" value="Citrate Synthase, domain 1"/>
    <property type="match status" value="1"/>
</dbReference>
<dbReference type="NCBIfam" id="TIGR01798">
    <property type="entry name" value="cit_synth_I"/>
    <property type="match status" value="1"/>
</dbReference>
<keyword evidence="4 7" id="KW-0808">Transferase</keyword>
<evidence type="ECO:0000256" key="6">
    <source>
        <dbReference type="NCBIfam" id="TIGR01798"/>
    </source>
</evidence>
<dbReference type="Gene3D" id="2.20.28.60">
    <property type="match status" value="1"/>
</dbReference>
<evidence type="ECO:0000256" key="10">
    <source>
        <dbReference type="RuleBase" id="RU003406"/>
    </source>
</evidence>
<evidence type="ECO:0000256" key="11">
    <source>
        <dbReference type="SAM" id="Phobius"/>
    </source>
</evidence>
<dbReference type="InterPro" id="IPR016143">
    <property type="entry name" value="Citrate_synth-like_sm_a-sub"/>
</dbReference>
<dbReference type="PROSITE" id="PS00480">
    <property type="entry name" value="CITRATE_SYNTHASE"/>
    <property type="match status" value="1"/>
</dbReference>
<evidence type="ECO:0000256" key="7">
    <source>
        <dbReference type="PIRNR" id="PIRNR001369"/>
    </source>
</evidence>
<dbReference type="PIRSF" id="PIRSF001369">
    <property type="entry name" value="Citrate_synth"/>
    <property type="match status" value="1"/>
</dbReference>
<keyword evidence="3 9" id="KW-0816">Tricarboxylic acid cycle</keyword>
<dbReference type="PANTHER" id="PTHR42871:SF1">
    <property type="entry name" value="CITRATE SYNTHASE"/>
    <property type="match status" value="1"/>
</dbReference>
<dbReference type="CDD" id="cd06114">
    <property type="entry name" value="EcCS_like"/>
    <property type="match status" value="1"/>
</dbReference>
<sequence length="427" mass="47282">MADNAKLQVAGKDVEFPVRSGTIGPDVVDIRKLYAQTGNFTYDPGFTSTASCDSALTYIDGDEGVLLHRGYPIGQLAEESSFMEVAYLLLNGELPSGGELDKFTGTITRHTMLHEQLAGFYRGFRRDAHPMAVMCGVVGALSAFYHDSTDITDPHQRMVASHRLIAKMPTIAAMAYKYSVGQPFIYPKNDLSYTGNFLRMTFGVPAEEYEVNPVVEKALDRIFILHADHEQNASTSTVRLAGSSGANPFACIAAGIACLWGPAHGGANEAALNMLREIGTPDRIPEYIARAKNKDDPFRLMGFGHRVYKNYDPRATVMQKTVREVFDSLGVNDPVFETALQLEEIALNDDYFREKKLFPNVDFYSGVILSAIGFPTTMFTALFALARTVGWVAQWNEMISDPEQKIGRPRQLYTGPTQRDYLPVGKR</sequence>
<evidence type="ECO:0000256" key="9">
    <source>
        <dbReference type="RuleBase" id="RU003370"/>
    </source>
</evidence>
<keyword evidence="12" id="KW-0012">Acyltransferase</keyword>
<comment type="caution">
    <text evidence="12">The sequence shown here is derived from an EMBL/GenBank/DDBJ whole genome shotgun (WGS) entry which is preliminary data.</text>
</comment>
<evidence type="ECO:0000256" key="4">
    <source>
        <dbReference type="ARBA" id="ARBA00022679"/>
    </source>
</evidence>
<dbReference type="PANTHER" id="PTHR42871">
    <property type="entry name" value="CITRATE SYNTHASE"/>
    <property type="match status" value="1"/>
</dbReference>
<evidence type="ECO:0000313" key="12">
    <source>
        <dbReference type="EMBL" id="PZO78028.1"/>
    </source>
</evidence>
<keyword evidence="11" id="KW-1133">Transmembrane helix</keyword>
<dbReference type="Proteomes" id="UP000248614">
    <property type="component" value="Unassembled WGS sequence"/>
</dbReference>
<name>A0A2W5BAJ7_9SPHN</name>
<organism evidence="12 13">
    <name type="scientific">Sphingomonas hengshuiensis</name>
    <dbReference type="NCBI Taxonomy" id="1609977"/>
    <lineage>
        <taxon>Bacteria</taxon>
        <taxon>Pseudomonadati</taxon>
        <taxon>Pseudomonadota</taxon>
        <taxon>Alphaproteobacteria</taxon>
        <taxon>Sphingomonadales</taxon>
        <taxon>Sphingomonadaceae</taxon>
        <taxon>Sphingomonas</taxon>
    </lineage>
</organism>